<proteinExistence type="predicted"/>
<evidence type="ECO:0000313" key="3">
    <source>
        <dbReference type="Proteomes" id="UP000708208"/>
    </source>
</evidence>
<comment type="caution">
    <text evidence="2">The sequence shown here is derived from an EMBL/GenBank/DDBJ whole genome shotgun (WGS) entry which is preliminary data.</text>
</comment>
<keyword evidence="3" id="KW-1185">Reference proteome</keyword>
<feature type="domain" description="Peptidase S9A N-terminal" evidence="1">
    <location>
        <begin position="4"/>
        <end position="49"/>
    </location>
</feature>
<dbReference type="InterPro" id="IPR023302">
    <property type="entry name" value="Pept_S9A_N"/>
</dbReference>
<feature type="non-terminal residue" evidence="2">
    <location>
        <position position="1"/>
    </location>
</feature>
<evidence type="ECO:0000313" key="2">
    <source>
        <dbReference type="EMBL" id="CAG7825102.1"/>
    </source>
</evidence>
<dbReference type="EMBL" id="CAJVCH010534973">
    <property type="protein sequence ID" value="CAG7825102.1"/>
    <property type="molecule type" value="Genomic_DNA"/>
</dbReference>
<dbReference type="Proteomes" id="UP000708208">
    <property type="component" value="Unassembled WGS sequence"/>
</dbReference>
<dbReference type="AlphaFoldDB" id="A0A8J2PDQ5"/>
<reference evidence="2" key="1">
    <citation type="submission" date="2021-06" db="EMBL/GenBank/DDBJ databases">
        <authorList>
            <person name="Hodson N. C."/>
            <person name="Mongue J. A."/>
            <person name="Jaron S. K."/>
        </authorList>
    </citation>
    <scope>NUCLEOTIDE SEQUENCE</scope>
</reference>
<dbReference type="Pfam" id="PF02897">
    <property type="entry name" value="Peptidase_S9_N"/>
    <property type="match status" value="1"/>
</dbReference>
<sequence>IPIFPDPNDAIYFYVTNVGSTFLFQTNKDASKGKLITVKVNTHCQPSSKENEVDSTKGGCSPVSSITTFIEESKTKVIDWALPFDR</sequence>
<accession>A0A8J2PDQ5</accession>
<protein>
    <recommendedName>
        <fullName evidence="1">Peptidase S9A N-terminal domain-containing protein</fullName>
    </recommendedName>
</protein>
<gene>
    <name evidence="2" type="ORF">AFUS01_LOCUS35227</name>
</gene>
<dbReference type="GO" id="GO:0004252">
    <property type="term" value="F:serine-type endopeptidase activity"/>
    <property type="evidence" value="ECO:0007669"/>
    <property type="project" value="InterPro"/>
</dbReference>
<name>A0A8J2PDQ5_9HEXA</name>
<organism evidence="2 3">
    <name type="scientific">Allacma fusca</name>
    <dbReference type="NCBI Taxonomy" id="39272"/>
    <lineage>
        <taxon>Eukaryota</taxon>
        <taxon>Metazoa</taxon>
        <taxon>Ecdysozoa</taxon>
        <taxon>Arthropoda</taxon>
        <taxon>Hexapoda</taxon>
        <taxon>Collembola</taxon>
        <taxon>Symphypleona</taxon>
        <taxon>Sminthuridae</taxon>
        <taxon>Allacma</taxon>
    </lineage>
</organism>
<evidence type="ECO:0000259" key="1">
    <source>
        <dbReference type="Pfam" id="PF02897"/>
    </source>
</evidence>